<dbReference type="SUPFAM" id="SSF81383">
    <property type="entry name" value="F-box domain"/>
    <property type="match status" value="1"/>
</dbReference>
<proteinExistence type="predicted"/>
<dbReference type="InterPro" id="IPR036047">
    <property type="entry name" value="F-box-like_dom_sf"/>
</dbReference>
<dbReference type="OrthoDB" id="2745718at2759"/>
<accession>A0A0C2WH11</accession>
<keyword evidence="3" id="KW-1185">Reference proteome</keyword>
<protein>
    <recommendedName>
        <fullName evidence="1">F-box domain-containing protein</fullName>
    </recommendedName>
</protein>
<feature type="domain" description="F-box" evidence="1">
    <location>
        <begin position="1"/>
        <end position="47"/>
    </location>
</feature>
<dbReference type="InterPro" id="IPR001810">
    <property type="entry name" value="F-box_dom"/>
</dbReference>
<name>A0A0C2WH11_SERVB</name>
<organism evidence="2 3">
    <name type="scientific">Serendipita vermifera MAFF 305830</name>
    <dbReference type="NCBI Taxonomy" id="933852"/>
    <lineage>
        <taxon>Eukaryota</taxon>
        <taxon>Fungi</taxon>
        <taxon>Dikarya</taxon>
        <taxon>Basidiomycota</taxon>
        <taxon>Agaricomycotina</taxon>
        <taxon>Agaricomycetes</taxon>
        <taxon>Sebacinales</taxon>
        <taxon>Serendipitaceae</taxon>
        <taxon>Serendipita</taxon>
    </lineage>
</organism>
<dbReference type="Proteomes" id="UP000054097">
    <property type="component" value="Unassembled WGS sequence"/>
</dbReference>
<evidence type="ECO:0000313" key="3">
    <source>
        <dbReference type="Proteomes" id="UP000054097"/>
    </source>
</evidence>
<gene>
    <name evidence="2" type="ORF">M408DRAFT_331028</name>
</gene>
<reference evidence="3" key="2">
    <citation type="submission" date="2015-01" db="EMBL/GenBank/DDBJ databases">
        <title>Evolutionary Origins and Diversification of the Mycorrhizal Mutualists.</title>
        <authorList>
            <consortium name="DOE Joint Genome Institute"/>
            <consortium name="Mycorrhizal Genomics Consortium"/>
            <person name="Kohler A."/>
            <person name="Kuo A."/>
            <person name="Nagy L.G."/>
            <person name="Floudas D."/>
            <person name="Copeland A."/>
            <person name="Barry K.W."/>
            <person name="Cichocki N."/>
            <person name="Veneault-Fourrey C."/>
            <person name="LaButti K."/>
            <person name="Lindquist E.A."/>
            <person name="Lipzen A."/>
            <person name="Lundell T."/>
            <person name="Morin E."/>
            <person name="Murat C."/>
            <person name="Riley R."/>
            <person name="Ohm R."/>
            <person name="Sun H."/>
            <person name="Tunlid A."/>
            <person name="Henrissat B."/>
            <person name="Grigoriev I.V."/>
            <person name="Hibbett D.S."/>
            <person name="Martin F."/>
        </authorList>
    </citation>
    <scope>NUCLEOTIDE SEQUENCE [LARGE SCALE GENOMIC DNA]</scope>
    <source>
        <strain evidence="3">MAFF 305830</strain>
    </source>
</reference>
<dbReference type="Pfam" id="PF00646">
    <property type="entry name" value="F-box"/>
    <property type="match status" value="1"/>
</dbReference>
<evidence type="ECO:0000313" key="2">
    <source>
        <dbReference type="EMBL" id="KIM25668.1"/>
    </source>
</evidence>
<dbReference type="PROSITE" id="PS50181">
    <property type="entry name" value="FBOX"/>
    <property type="match status" value="1"/>
</dbReference>
<dbReference type="HOGENOM" id="CLU_040200_0_0_1"/>
<sequence length="528" mass="60805">MPLLDLPAELIEEILTHLHPLNIVLCREICKEVLELIDASIEIQLRIELAIGGCLLGERRNMPASELIRRVRAREQAYETFEPQWSWEVERISLKGVQQFEVADGIWGFSDHDGEEPTFRRLRMEELVSPEYEGGRWELTRDDLGLNATDFAYWLGMDALILMESRENGDVRRMHFRKLESNEPHPLATLPYMDFSRENCEVWERCNTISYEERIAMVFGEFEDDVRKRAVIVIDWILGRVLLPYILASDVAFLTKDLIILAQNTPYYDGFMTFEIWSLEQGVCLGRCKLPLPANDYRPGFISHPASVHSGYSPTKHARLFVPDPNVEILAIIFRSTPSEQITRDETITVALSIPLFIRKFMELTKSEEKPDANDIPILEWDDWGPSVTRWLPDGIHGNVGIRTAFGSRMLAVLIIPAEQNPNGFAWTSIVLFDFNPRPISRGAVADETSNYDLEVTDYATEWVSGDIKVLSSLPYRAWFSNRRCRFSSFFLDGNTIIGSRHDKYICFSFLPRTNPDEEEFAVPEREL</sequence>
<reference evidence="2 3" key="1">
    <citation type="submission" date="2014-04" db="EMBL/GenBank/DDBJ databases">
        <authorList>
            <consortium name="DOE Joint Genome Institute"/>
            <person name="Kuo A."/>
            <person name="Zuccaro A."/>
            <person name="Kohler A."/>
            <person name="Nagy L.G."/>
            <person name="Floudas D."/>
            <person name="Copeland A."/>
            <person name="Barry K.W."/>
            <person name="Cichocki N."/>
            <person name="Veneault-Fourrey C."/>
            <person name="LaButti K."/>
            <person name="Lindquist E.A."/>
            <person name="Lipzen A."/>
            <person name="Lundell T."/>
            <person name="Morin E."/>
            <person name="Murat C."/>
            <person name="Sun H."/>
            <person name="Tunlid A."/>
            <person name="Henrissat B."/>
            <person name="Grigoriev I.V."/>
            <person name="Hibbett D.S."/>
            <person name="Martin F."/>
            <person name="Nordberg H.P."/>
            <person name="Cantor M.N."/>
            <person name="Hua S.X."/>
        </authorList>
    </citation>
    <scope>NUCLEOTIDE SEQUENCE [LARGE SCALE GENOMIC DNA]</scope>
    <source>
        <strain evidence="2 3">MAFF 305830</strain>
    </source>
</reference>
<dbReference type="STRING" id="933852.A0A0C2WH11"/>
<evidence type="ECO:0000259" key="1">
    <source>
        <dbReference type="PROSITE" id="PS50181"/>
    </source>
</evidence>
<dbReference type="EMBL" id="KN824312">
    <property type="protein sequence ID" value="KIM25668.1"/>
    <property type="molecule type" value="Genomic_DNA"/>
</dbReference>
<dbReference type="AlphaFoldDB" id="A0A0C2WH11"/>